<name>L8EAU5_HUMAN</name>
<dbReference type="OrthoDB" id="203339at2759"/>
<reference evidence="1" key="1">
    <citation type="journal article" date="2013" name="PLoS ONE">
        <title>Direct detection of alternative open reading frames translation products in human significantly expands the proteome.</title>
        <authorList>
            <person name="Vanderperre B."/>
            <person name="Lucier J.-F."/>
            <person name="Motard J."/>
            <person name="Tremblay G."/>
            <person name="Vanderperre S."/>
            <person name="Wisztorski M."/>
            <person name="Salzet M."/>
            <person name="Boisvert F.-M."/>
            <person name="Roucou X."/>
        </authorList>
    </citation>
    <scope>NUCLEOTIDE SEQUENCE</scope>
</reference>
<evidence type="ECO:0000313" key="1">
    <source>
        <dbReference type="EMBL" id="CCQ43528.1"/>
    </source>
</evidence>
<gene>
    <name evidence="1" type="primary">YBX2</name>
</gene>
<dbReference type="ChiTaRS" id="YBX2">
    <property type="organism name" value="human"/>
</dbReference>
<sequence length="55" mass="6351">MVTDSSTGMTPRKMSLFTRQLLKETTPGSFCAALEMGRLWNLMSWKERRAQKPLM</sequence>
<accession>L8EAU5</accession>
<organism evidence="1">
    <name type="scientific">Homo sapiens</name>
    <name type="common">Human</name>
    <dbReference type="NCBI Taxonomy" id="9606"/>
    <lineage>
        <taxon>Eukaryota</taxon>
        <taxon>Metazoa</taxon>
        <taxon>Chordata</taxon>
        <taxon>Craniata</taxon>
        <taxon>Vertebrata</taxon>
        <taxon>Euteleostomi</taxon>
        <taxon>Mammalia</taxon>
        <taxon>Eutheria</taxon>
        <taxon>Euarchontoglires</taxon>
        <taxon>Primates</taxon>
        <taxon>Haplorrhini</taxon>
        <taxon>Catarrhini</taxon>
        <taxon>Hominidae</taxon>
        <taxon>Homo</taxon>
    </lineage>
</organism>
<dbReference type="EMBL" id="HF584031">
    <property type="protein sequence ID" value="CCQ43528.1"/>
    <property type="molecule type" value="Genomic_DNA"/>
</dbReference>
<proteinExistence type="predicted"/>
<dbReference type="AlphaFoldDB" id="L8EAU5"/>
<protein>
    <submittedName>
        <fullName evidence="1">Alternative protein YBX2</fullName>
    </submittedName>
</protein>
<dbReference type="PeptideAtlas" id="L8EAU5"/>